<protein>
    <submittedName>
        <fullName evidence="3">Uncharacterized protein</fullName>
    </submittedName>
</protein>
<proteinExistence type="predicted"/>
<reference evidence="3" key="3">
    <citation type="submission" date="2025-08" db="UniProtKB">
        <authorList>
            <consortium name="RefSeq"/>
        </authorList>
    </citation>
    <scope>IDENTIFICATION</scope>
    <source>
        <strain evidence="3">CBS 342.82</strain>
    </source>
</reference>
<evidence type="ECO:0000256" key="1">
    <source>
        <dbReference type="SAM" id="Phobius"/>
    </source>
</evidence>
<gene>
    <name evidence="3" type="ORF">K489DRAFT_102132</name>
</gene>
<evidence type="ECO:0000313" key="3">
    <source>
        <dbReference type="RefSeq" id="XP_033462971.1"/>
    </source>
</evidence>
<keyword evidence="2" id="KW-1185">Reference proteome</keyword>
<evidence type="ECO:0000313" key="2">
    <source>
        <dbReference type="Proteomes" id="UP000504637"/>
    </source>
</evidence>
<dbReference type="GeneID" id="54356639"/>
<sequence length="93" mass="10292">MQAGGMGVVLHAGSVEPEYPEPAFAFFVSLFFPFAPFFACGCGRHVALPCRALPFLAGPSYGRRWAKVMMTTTTKQSPFRRASMVRCRNARDE</sequence>
<accession>A0A6J3MD33</accession>
<dbReference type="RefSeq" id="XP_033462971.1">
    <property type="nucleotide sequence ID" value="XM_033598840.1"/>
</dbReference>
<dbReference type="AlphaFoldDB" id="A0A6J3MD33"/>
<keyword evidence="1" id="KW-0472">Membrane</keyword>
<reference evidence="3" key="1">
    <citation type="submission" date="2020-01" db="EMBL/GenBank/DDBJ databases">
        <authorList>
            <consortium name="DOE Joint Genome Institute"/>
            <person name="Haridas S."/>
            <person name="Albert R."/>
            <person name="Binder M."/>
            <person name="Bloem J."/>
            <person name="Labutti K."/>
            <person name="Salamov A."/>
            <person name="Andreopoulos B."/>
            <person name="Baker S.E."/>
            <person name="Barry K."/>
            <person name="Bills G."/>
            <person name="Bluhm B.H."/>
            <person name="Cannon C."/>
            <person name="Castanera R."/>
            <person name="Culley D.E."/>
            <person name="Daum C."/>
            <person name="Ezra D."/>
            <person name="Gonzalez J.B."/>
            <person name="Henrissat B."/>
            <person name="Kuo A."/>
            <person name="Liang C."/>
            <person name="Lipzen A."/>
            <person name="Lutzoni F."/>
            <person name="Magnuson J."/>
            <person name="Mondo S."/>
            <person name="Nolan M."/>
            <person name="Ohm R."/>
            <person name="Pangilinan J."/>
            <person name="Park H.-J."/>
            <person name="Ramirez L."/>
            <person name="Alfaro M."/>
            <person name="Sun H."/>
            <person name="Tritt A."/>
            <person name="Yoshinaga Y."/>
            <person name="Zwiers L.-H."/>
            <person name="Turgeon B.G."/>
            <person name="Goodwin S.B."/>
            <person name="Spatafora J.W."/>
            <person name="Crous P.W."/>
            <person name="Grigoriev I.V."/>
        </authorList>
    </citation>
    <scope>NUCLEOTIDE SEQUENCE</scope>
    <source>
        <strain evidence="3">CBS 342.82</strain>
    </source>
</reference>
<organism evidence="3">
    <name type="scientific">Dissoconium aciculare CBS 342.82</name>
    <dbReference type="NCBI Taxonomy" id="1314786"/>
    <lineage>
        <taxon>Eukaryota</taxon>
        <taxon>Fungi</taxon>
        <taxon>Dikarya</taxon>
        <taxon>Ascomycota</taxon>
        <taxon>Pezizomycotina</taxon>
        <taxon>Dothideomycetes</taxon>
        <taxon>Dothideomycetidae</taxon>
        <taxon>Mycosphaerellales</taxon>
        <taxon>Dissoconiaceae</taxon>
        <taxon>Dissoconium</taxon>
    </lineage>
</organism>
<reference evidence="3" key="2">
    <citation type="submission" date="2020-04" db="EMBL/GenBank/DDBJ databases">
        <authorList>
            <consortium name="NCBI Genome Project"/>
        </authorList>
    </citation>
    <scope>NUCLEOTIDE SEQUENCE</scope>
    <source>
        <strain evidence="3">CBS 342.82</strain>
    </source>
</reference>
<keyword evidence="1" id="KW-0812">Transmembrane</keyword>
<feature type="transmembrane region" description="Helical" evidence="1">
    <location>
        <begin position="23"/>
        <end position="43"/>
    </location>
</feature>
<keyword evidence="1" id="KW-1133">Transmembrane helix</keyword>
<name>A0A6J3MD33_9PEZI</name>
<dbReference type="Proteomes" id="UP000504637">
    <property type="component" value="Unplaced"/>
</dbReference>